<protein>
    <submittedName>
        <fullName evidence="1">Uncharacterized protein</fullName>
    </submittedName>
</protein>
<proteinExistence type="predicted"/>
<gene>
    <name evidence="1" type="ORF">ACFFOL_17385</name>
</gene>
<evidence type="ECO:0000313" key="1">
    <source>
        <dbReference type="EMBL" id="MFB9825943.1"/>
    </source>
</evidence>
<evidence type="ECO:0000313" key="2">
    <source>
        <dbReference type="Proteomes" id="UP001589595"/>
    </source>
</evidence>
<organism evidence="1 2">
    <name type="scientific">Halobaculum roseum</name>
    <dbReference type="NCBI Taxonomy" id="2175149"/>
    <lineage>
        <taxon>Archaea</taxon>
        <taxon>Methanobacteriati</taxon>
        <taxon>Methanobacteriota</taxon>
        <taxon>Stenosarchaea group</taxon>
        <taxon>Halobacteria</taxon>
        <taxon>Halobacteriales</taxon>
        <taxon>Haloferacaceae</taxon>
        <taxon>Halobaculum</taxon>
    </lineage>
</organism>
<reference evidence="1" key="1">
    <citation type="submission" date="2024-09" db="EMBL/GenBank/DDBJ databases">
        <authorList>
            <person name="Sun Q."/>
        </authorList>
    </citation>
    <scope>NUCLEOTIDE SEQUENCE [LARGE SCALE GENOMIC DNA]</scope>
    <source>
        <strain evidence="1">JCM 31273</strain>
    </source>
</reference>
<keyword evidence="2" id="KW-1185">Reference proteome</keyword>
<dbReference type="RefSeq" id="WP_222923905.1">
    <property type="nucleotide sequence ID" value="NZ_CP082288.1"/>
</dbReference>
<comment type="caution">
    <text evidence="1">The sequence shown here is derived from an EMBL/GenBank/DDBJ whole genome shotgun (WGS) entry which is preliminary data.</text>
</comment>
<dbReference type="AlphaFoldDB" id="A0ABD5MQ39"/>
<sequence length="84" mass="8929">MSVSCESPTAGADVQTRVHEEIPDAELFESLWIWSDTPAGWLSMVDGPRTLGSVLVNGANAAPTDPRSQTAIWGPARRTVSSSC</sequence>
<name>A0ABD5MQ39_9EURY</name>
<dbReference type="Proteomes" id="UP001589595">
    <property type="component" value="Unassembled WGS sequence"/>
</dbReference>
<accession>A0ABD5MQ39</accession>
<dbReference type="EMBL" id="JBHMAJ010000011">
    <property type="protein sequence ID" value="MFB9825943.1"/>
    <property type="molecule type" value="Genomic_DNA"/>
</dbReference>
<dbReference type="GeneID" id="67212622"/>